<organism evidence="1 2">
    <name type="scientific">Portunus trituberculatus</name>
    <name type="common">Swimming crab</name>
    <name type="synonym">Neptunus trituberculatus</name>
    <dbReference type="NCBI Taxonomy" id="210409"/>
    <lineage>
        <taxon>Eukaryota</taxon>
        <taxon>Metazoa</taxon>
        <taxon>Ecdysozoa</taxon>
        <taxon>Arthropoda</taxon>
        <taxon>Crustacea</taxon>
        <taxon>Multicrustacea</taxon>
        <taxon>Malacostraca</taxon>
        <taxon>Eumalacostraca</taxon>
        <taxon>Eucarida</taxon>
        <taxon>Decapoda</taxon>
        <taxon>Pleocyemata</taxon>
        <taxon>Brachyura</taxon>
        <taxon>Eubrachyura</taxon>
        <taxon>Portunoidea</taxon>
        <taxon>Portunidae</taxon>
        <taxon>Portuninae</taxon>
        <taxon>Portunus</taxon>
    </lineage>
</organism>
<protein>
    <submittedName>
        <fullName evidence="1">Uncharacterized protein</fullName>
    </submittedName>
</protein>
<dbReference type="EMBL" id="VSRR010078287">
    <property type="protein sequence ID" value="MPC88598.1"/>
    <property type="molecule type" value="Genomic_DNA"/>
</dbReference>
<proteinExistence type="predicted"/>
<name>A0A5B7J6S6_PORTR</name>
<gene>
    <name evidence="1" type="ORF">E2C01_083513</name>
</gene>
<comment type="caution">
    <text evidence="1">The sequence shown here is derived from an EMBL/GenBank/DDBJ whole genome shotgun (WGS) entry which is preliminary data.</text>
</comment>
<dbReference type="Proteomes" id="UP000324222">
    <property type="component" value="Unassembled WGS sequence"/>
</dbReference>
<reference evidence="1 2" key="1">
    <citation type="submission" date="2019-05" db="EMBL/GenBank/DDBJ databases">
        <title>Another draft genome of Portunus trituberculatus and its Hox gene families provides insights of decapod evolution.</title>
        <authorList>
            <person name="Jeong J.-H."/>
            <person name="Song I."/>
            <person name="Kim S."/>
            <person name="Choi T."/>
            <person name="Kim D."/>
            <person name="Ryu S."/>
            <person name="Kim W."/>
        </authorList>
    </citation>
    <scope>NUCLEOTIDE SEQUENCE [LARGE SCALE GENOMIC DNA]</scope>
    <source>
        <tissue evidence="1">Muscle</tissue>
    </source>
</reference>
<evidence type="ECO:0000313" key="2">
    <source>
        <dbReference type="Proteomes" id="UP000324222"/>
    </source>
</evidence>
<sequence length="65" mass="7401">MPPTAHQSRILKHCASSPLLQKALFKCTRVFKVFLRLQRLSDKISTLLTGETLLKTHHLYGLGKQ</sequence>
<accession>A0A5B7J6S6</accession>
<evidence type="ECO:0000313" key="1">
    <source>
        <dbReference type="EMBL" id="MPC88598.1"/>
    </source>
</evidence>
<keyword evidence="2" id="KW-1185">Reference proteome</keyword>
<dbReference type="AlphaFoldDB" id="A0A5B7J6S6"/>